<gene>
    <name evidence="2" type="ORF">pmac_cds_117</name>
</gene>
<organism evidence="2">
    <name type="scientific">Pandoravirus macleodensis</name>
    <dbReference type="NCBI Taxonomy" id="2107707"/>
    <lineage>
        <taxon>Viruses</taxon>
        <taxon>Pandoravirus</taxon>
    </lineage>
</organism>
<feature type="compositionally biased region" description="Basic and acidic residues" evidence="1">
    <location>
        <begin position="256"/>
        <end position="272"/>
    </location>
</feature>
<reference evidence="2" key="1">
    <citation type="journal article" date="2018" name="Nat. Commun.">
        <title>Diversity and evolution of the emerging Pandoraviridae family.</title>
        <authorList>
            <person name="Legendre M."/>
            <person name="Fabre E."/>
            <person name="Poirot O."/>
            <person name="Jeudy S."/>
            <person name="Lartigue A."/>
            <person name="Alempic J.M."/>
            <person name="Beucher L."/>
            <person name="Philippe N."/>
            <person name="Bertaux L."/>
            <person name="Christo-Foroux E."/>
            <person name="Labadie K."/>
            <person name="Coute Y."/>
            <person name="Abergel C."/>
            <person name="Claverie J.M."/>
        </authorList>
    </citation>
    <scope>NUCLEOTIDE SEQUENCE [LARGE SCALE GENOMIC DNA]</scope>
    <source>
        <strain evidence="2">Macleodensis</strain>
    </source>
</reference>
<feature type="region of interest" description="Disordered" evidence="1">
    <location>
        <begin position="427"/>
        <end position="541"/>
    </location>
</feature>
<dbReference type="EMBL" id="MG011691">
    <property type="protein sequence ID" value="AVK76805.1"/>
    <property type="molecule type" value="Genomic_DNA"/>
</dbReference>
<dbReference type="GeneID" id="36841260"/>
<protein>
    <submittedName>
        <fullName evidence="2">Uncharacterized protein</fullName>
    </submittedName>
</protein>
<feature type="region of interest" description="Disordered" evidence="1">
    <location>
        <begin position="1"/>
        <end position="54"/>
    </location>
</feature>
<feature type="compositionally biased region" description="Basic and acidic residues" evidence="1">
    <location>
        <begin position="485"/>
        <end position="523"/>
    </location>
</feature>
<accession>A0A2U7UEM8</accession>
<dbReference type="RefSeq" id="YP_009480801.1">
    <property type="nucleotide sequence ID" value="NC_037665.1"/>
</dbReference>
<dbReference type="KEGG" id="vg:36841260"/>
<dbReference type="Proteomes" id="UP000249758">
    <property type="component" value="Segment"/>
</dbReference>
<proteinExistence type="predicted"/>
<sequence>MWLRPVPPKRTPANKTSVAVRPRYAHTRQTTARAAPMATRVADHSGSSDDDNDDCVQPSHRIVANAAACARTAPSKIAHMIAPIDAAGSATAQSSARRHRPPTALATSAPQRADGARDLGRVLTIDRDAHQPSHKRRMPHDVRQDDHAEPKGRGPHTVQTLNAGAQEDAYVKPPLATAAATTTAATGHVLTIRPYQRTGRGITKGMVSIGKRSGARGIASHPSLSDRNDDNNNNNNNHDDRDTDGWNGGNDDDNGEKDAQDGTHDSATDRTHTSNTDSTDSSGDEHQDHDSTEWAAFQAAALARARCDVVADQRRAAHRLADALAALRIVMERAWTRGQLVSSSSVADAEARARAFLRAGCCCAWEPAAAPLSASLSALVSQLAIDRPQEPTPCFVALLDALAAAVRLIAASDESAAFGADDLAQSAKQHAELNSGPQRRDHHSRSSPGLPTHRDNDLHDVAVGDTEPDVDNNNKSDNTPGTEVVARRDNNDSNSKDDDVARDDGDDKSPRATATHEHKEASDGGKCPSDAVKSANDDIGI</sequence>
<evidence type="ECO:0000313" key="2">
    <source>
        <dbReference type="EMBL" id="AVK76805.1"/>
    </source>
</evidence>
<name>A0A2U7UEM8_9VIRU</name>
<feature type="compositionally biased region" description="Basic and acidic residues" evidence="1">
    <location>
        <begin position="452"/>
        <end position="462"/>
    </location>
</feature>
<evidence type="ECO:0000256" key="1">
    <source>
        <dbReference type="SAM" id="MobiDB-lite"/>
    </source>
</evidence>
<feature type="region of interest" description="Disordered" evidence="1">
    <location>
        <begin position="89"/>
        <end position="159"/>
    </location>
</feature>
<feature type="region of interest" description="Disordered" evidence="1">
    <location>
        <begin position="206"/>
        <end position="291"/>
    </location>
</feature>
<feature type="compositionally biased region" description="Pro residues" evidence="1">
    <location>
        <begin position="1"/>
        <end position="10"/>
    </location>
</feature>
<feature type="compositionally biased region" description="Polar residues" evidence="1">
    <location>
        <begin position="471"/>
        <end position="481"/>
    </location>
</feature>
<feature type="compositionally biased region" description="Basic and acidic residues" evidence="1">
    <location>
        <begin position="139"/>
        <end position="152"/>
    </location>
</feature>
<feature type="compositionally biased region" description="Basic and acidic residues" evidence="1">
    <location>
        <begin position="114"/>
        <end position="131"/>
    </location>
</feature>